<evidence type="ECO:0000313" key="3">
    <source>
        <dbReference type="Proteomes" id="UP000283497"/>
    </source>
</evidence>
<dbReference type="RefSeq" id="WP_118314880.1">
    <property type="nucleotide sequence ID" value="NZ_QRNJ01000047.1"/>
</dbReference>
<dbReference type="Pfam" id="PF05709">
    <property type="entry name" value="Sipho_tail"/>
    <property type="match status" value="1"/>
</dbReference>
<dbReference type="EMBL" id="QRNJ01000047">
    <property type="protein sequence ID" value="RHK37097.1"/>
    <property type="molecule type" value="Genomic_DNA"/>
</dbReference>
<comment type="caution">
    <text evidence="2">The sequence shown here is derived from an EMBL/GenBank/DDBJ whole genome shotgun (WGS) entry which is preliminary data.</text>
</comment>
<proteinExistence type="predicted"/>
<gene>
    <name evidence="2" type="ORF">DW068_11700</name>
</gene>
<feature type="domain" description="Siphovirus-type tail component RIFT-related" evidence="1">
    <location>
        <begin position="33"/>
        <end position="124"/>
    </location>
</feature>
<evidence type="ECO:0000259" key="1">
    <source>
        <dbReference type="Pfam" id="PF05709"/>
    </source>
</evidence>
<dbReference type="Gene3D" id="2.40.30.200">
    <property type="match status" value="1"/>
</dbReference>
<protein>
    <submittedName>
        <fullName evidence="2">MtfA protein</fullName>
    </submittedName>
</protein>
<evidence type="ECO:0000313" key="2">
    <source>
        <dbReference type="EMBL" id="RHK37097.1"/>
    </source>
</evidence>
<sequence length="237" mass="27010">MYRGNLGVQIGDKHTLKDWGLGWTKITLGFPEAKTYEQDIPGMDGVLDFTESLTGGDVKYKIRTLTLEFETPEQDYYDWGIRISEIANYLAGRKYKIILDNDPDFYYIGRLNVEVEKSDRVEGTLTLSGSVDPYKYEKFSSLENWEWDTFNFRTGIIRNYKDIVVDGTYKLVIPGRRKRIVPVISCNTAIQVSYEGVIYNLSPGKNKVFGICIKEGENILTFSGKATISVDYRGGLL</sequence>
<accession>A0A415G5F7</accession>
<organism evidence="2 3">
    <name type="scientific">Anaerobutyricum hallii</name>
    <dbReference type="NCBI Taxonomy" id="39488"/>
    <lineage>
        <taxon>Bacteria</taxon>
        <taxon>Bacillati</taxon>
        <taxon>Bacillota</taxon>
        <taxon>Clostridia</taxon>
        <taxon>Lachnospirales</taxon>
        <taxon>Lachnospiraceae</taxon>
        <taxon>Anaerobutyricum</taxon>
    </lineage>
</organism>
<reference evidence="2 3" key="1">
    <citation type="submission" date="2018-08" db="EMBL/GenBank/DDBJ databases">
        <title>A genome reference for cultivated species of the human gut microbiota.</title>
        <authorList>
            <person name="Zou Y."/>
            <person name="Xue W."/>
            <person name="Luo G."/>
        </authorList>
    </citation>
    <scope>NUCLEOTIDE SEQUENCE [LARGE SCALE GENOMIC DNA]</scope>
    <source>
        <strain evidence="2 3">AF45-14BH</strain>
    </source>
</reference>
<name>A0A415G5F7_9FIRM</name>
<dbReference type="AlphaFoldDB" id="A0A415G5F7"/>
<dbReference type="Proteomes" id="UP000283497">
    <property type="component" value="Unassembled WGS sequence"/>
</dbReference>
<dbReference type="InterPro" id="IPR008841">
    <property type="entry name" value="Siphovirus-type_tail_N"/>
</dbReference>